<dbReference type="AlphaFoldDB" id="B4Q8C2"/>
<dbReference type="Proteomes" id="UP000000304">
    <property type="component" value="Chromosome 2L"/>
</dbReference>
<reference evidence="2 3" key="1">
    <citation type="journal article" date="2007" name="Nature">
        <title>Evolution of genes and genomes on the Drosophila phylogeny.</title>
        <authorList>
            <consortium name="Drosophila 12 Genomes Consortium"/>
            <person name="Clark A.G."/>
            <person name="Eisen M.B."/>
            <person name="Smith D.R."/>
            <person name="Bergman C.M."/>
            <person name="Oliver B."/>
            <person name="Markow T.A."/>
            <person name="Kaufman T.C."/>
            <person name="Kellis M."/>
            <person name="Gelbart W."/>
            <person name="Iyer V.N."/>
            <person name="Pollard D.A."/>
            <person name="Sackton T.B."/>
            <person name="Larracuente A.M."/>
            <person name="Singh N.D."/>
            <person name="Abad J.P."/>
            <person name="Abt D.N."/>
            <person name="Adryan B."/>
            <person name="Aguade M."/>
            <person name="Akashi H."/>
            <person name="Anderson W.W."/>
            <person name="Aquadro C.F."/>
            <person name="Ardell D.H."/>
            <person name="Arguello R."/>
            <person name="Artieri C.G."/>
            <person name="Barbash D.A."/>
            <person name="Barker D."/>
            <person name="Barsanti P."/>
            <person name="Batterham P."/>
            <person name="Batzoglou S."/>
            <person name="Begun D."/>
            <person name="Bhutkar A."/>
            <person name="Blanco E."/>
            <person name="Bosak S.A."/>
            <person name="Bradley R.K."/>
            <person name="Brand A.D."/>
            <person name="Brent M.R."/>
            <person name="Brooks A.N."/>
            <person name="Brown R.H."/>
            <person name="Butlin R.K."/>
            <person name="Caggese C."/>
            <person name="Calvi B.R."/>
            <person name="Bernardo de Carvalho A."/>
            <person name="Caspi A."/>
            <person name="Castrezana S."/>
            <person name="Celniker S.E."/>
            <person name="Chang J.L."/>
            <person name="Chapple C."/>
            <person name="Chatterji S."/>
            <person name="Chinwalla A."/>
            <person name="Civetta A."/>
            <person name="Clifton S.W."/>
            <person name="Comeron J.M."/>
            <person name="Costello J.C."/>
            <person name="Coyne J.A."/>
            <person name="Daub J."/>
            <person name="David R.G."/>
            <person name="Delcher A.L."/>
            <person name="Delehaunty K."/>
            <person name="Do C.B."/>
            <person name="Ebling H."/>
            <person name="Edwards K."/>
            <person name="Eickbush T."/>
            <person name="Evans J.D."/>
            <person name="Filipski A."/>
            <person name="Findeiss S."/>
            <person name="Freyhult E."/>
            <person name="Fulton L."/>
            <person name="Fulton R."/>
            <person name="Garcia A.C."/>
            <person name="Gardiner A."/>
            <person name="Garfield D.A."/>
            <person name="Garvin B.E."/>
            <person name="Gibson G."/>
            <person name="Gilbert D."/>
            <person name="Gnerre S."/>
            <person name="Godfrey J."/>
            <person name="Good R."/>
            <person name="Gotea V."/>
            <person name="Gravely B."/>
            <person name="Greenberg A.J."/>
            <person name="Griffiths-Jones S."/>
            <person name="Gross S."/>
            <person name="Guigo R."/>
            <person name="Gustafson E.A."/>
            <person name="Haerty W."/>
            <person name="Hahn M.W."/>
            <person name="Halligan D.L."/>
            <person name="Halpern A.L."/>
            <person name="Halter G.M."/>
            <person name="Han M.V."/>
            <person name="Heger A."/>
            <person name="Hillier L."/>
            <person name="Hinrichs A.S."/>
            <person name="Holmes I."/>
            <person name="Hoskins R.A."/>
            <person name="Hubisz M.J."/>
            <person name="Hultmark D."/>
            <person name="Huntley M.A."/>
            <person name="Jaffe D.B."/>
            <person name="Jagadeeshan S."/>
            <person name="Jeck W.R."/>
            <person name="Johnson J."/>
            <person name="Jones C.D."/>
            <person name="Jordan W.C."/>
            <person name="Karpen G.H."/>
            <person name="Kataoka E."/>
            <person name="Keightley P.D."/>
            <person name="Kheradpour P."/>
            <person name="Kirkness E.F."/>
            <person name="Koerich L.B."/>
            <person name="Kristiansen K."/>
            <person name="Kudrna D."/>
            <person name="Kulathinal R.J."/>
            <person name="Kumar S."/>
            <person name="Kwok R."/>
            <person name="Lander E."/>
            <person name="Langley C.H."/>
            <person name="Lapoint R."/>
            <person name="Lazzaro B.P."/>
            <person name="Lee S.J."/>
            <person name="Levesque L."/>
            <person name="Li R."/>
            <person name="Lin C.F."/>
            <person name="Lin M.F."/>
            <person name="Lindblad-Toh K."/>
            <person name="Llopart A."/>
            <person name="Long M."/>
            <person name="Low L."/>
            <person name="Lozovsky E."/>
            <person name="Lu J."/>
            <person name="Luo M."/>
            <person name="Machado C.A."/>
            <person name="Makalowski W."/>
            <person name="Marzo M."/>
            <person name="Matsuda M."/>
            <person name="Matzkin L."/>
            <person name="McAllister B."/>
            <person name="McBride C.S."/>
            <person name="McKernan B."/>
            <person name="McKernan K."/>
            <person name="Mendez-Lago M."/>
            <person name="Minx P."/>
            <person name="Mollenhauer M.U."/>
            <person name="Montooth K."/>
            <person name="Mount S.M."/>
            <person name="Mu X."/>
            <person name="Myers E."/>
            <person name="Negre B."/>
            <person name="Newfeld S."/>
            <person name="Nielsen R."/>
            <person name="Noor M.A."/>
            <person name="O'Grady P."/>
            <person name="Pachter L."/>
            <person name="Papaceit M."/>
            <person name="Parisi M.J."/>
            <person name="Parisi M."/>
            <person name="Parts L."/>
            <person name="Pedersen J.S."/>
            <person name="Pesole G."/>
            <person name="Phillippy A.M."/>
            <person name="Ponting C.P."/>
            <person name="Pop M."/>
            <person name="Porcelli D."/>
            <person name="Powell J.R."/>
            <person name="Prohaska S."/>
            <person name="Pruitt K."/>
            <person name="Puig M."/>
            <person name="Quesneville H."/>
            <person name="Ram K.R."/>
            <person name="Rand D."/>
            <person name="Rasmussen M.D."/>
            <person name="Reed L.K."/>
            <person name="Reenan R."/>
            <person name="Reily A."/>
            <person name="Remington K.A."/>
            <person name="Rieger T.T."/>
            <person name="Ritchie M.G."/>
            <person name="Robin C."/>
            <person name="Rogers Y.H."/>
            <person name="Rohde C."/>
            <person name="Rozas J."/>
            <person name="Rubenfield M.J."/>
            <person name="Ruiz A."/>
            <person name="Russo S."/>
            <person name="Salzberg S.L."/>
            <person name="Sanchez-Gracia A."/>
            <person name="Saranga D.J."/>
            <person name="Sato H."/>
            <person name="Schaeffer S.W."/>
            <person name="Schatz M.C."/>
            <person name="Schlenke T."/>
            <person name="Schwartz R."/>
            <person name="Segarra C."/>
            <person name="Singh R.S."/>
            <person name="Sirot L."/>
            <person name="Sirota M."/>
            <person name="Sisneros N.B."/>
            <person name="Smith C.D."/>
            <person name="Smith T.F."/>
            <person name="Spieth J."/>
            <person name="Stage D.E."/>
            <person name="Stark A."/>
            <person name="Stephan W."/>
            <person name="Strausberg R.L."/>
            <person name="Strempel S."/>
            <person name="Sturgill D."/>
            <person name="Sutton G."/>
            <person name="Sutton G.G."/>
            <person name="Tao W."/>
            <person name="Teichmann S."/>
            <person name="Tobari Y.N."/>
            <person name="Tomimura Y."/>
            <person name="Tsolas J.M."/>
            <person name="Valente V.L."/>
            <person name="Venter E."/>
            <person name="Venter J.C."/>
            <person name="Vicario S."/>
            <person name="Vieira F.G."/>
            <person name="Vilella A.J."/>
            <person name="Villasante A."/>
            <person name="Walenz B."/>
            <person name="Wang J."/>
            <person name="Wasserman M."/>
            <person name="Watts T."/>
            <person name="Wilson D."/>
            <person name="Wilson R.K."/>
            <person name="Wing R.A."/>
            <person name="Wolfner M.F."/>
            <person name="Wong A."/>
            <person name="Wong G.K."/>
            <person name="Wu C.I."/>
            <person name="Wu G."/>
            <person name="Yamamoto D."/>
            <person name="Yang H.P."/>
            <person name="Yang S.P."/>
            <person name="Yorke J.A."/>
            <person name="Yoshida K."/>
            <person name="Zdobnov E."/>
            <person name="Zhang P."/>
            <person name="Zhang Y."/>
            <person name="Zimin A.V."/>
            <person name="Baldwin J."/>
            <person name="Abdouelleil A."/>
            <person name="Abdulkadir J."/>
            <person name="Abebe A."/>
            <person name="Abera B."/>
            <person name="Abreu J."/>
            <person name="Acer S.C."/>
            <person name="Aftuck L."/>
            <person name="Alexander A."/>
            <person name="An P."/>
            <person name="Anderson E."/>
            <person name="Anderson S."/>
            <person name="Arachi H."/>
            <person name="Azer M."/>
            <person name="Bachantsang P."/>
            <person name="Barry A."/>
            <person name="Bayul T."/>
            <person name="Berlin A."/>
            <person name="Bessette D."/>
            <person name="Bloom T."/>
            <person name="Blye J."/>
            <person name="Boguslavskiy L."/>
            <person name="Bonnet C."/>
            <person name="Boukhgalter B."/>
            <person name="Bourzgui I."/>
            <person name="Brown A."/>
            <person name="Cahill P."/>
            <person name="Channer S."/>
            <person name="Cheshatsang Y."/>
            <person name="Chuda L."/>
            <person name="Citroen M."/>
            <person name="Collymore A."/>
            <person name="Cooke P."/>
            <person name="Costello M."/>
            <person name="D'Aco K."/>
            <person name="Daza R."/>
            <person name="De Haan G."/>
            <person name="DeGray S."/>
            <person name="DeMaso C."/>
            <person name="Dhargay N."/>
            <person name="Dooley K."/>
            <person name="Dooley E."/>
            <person name="Doricent M."/>
            <person name="Dorje P."/>
            <person name="Dorjee K."/>
            <person name="Dupes A."/>
            <person name="Elong R."/>
            <person name="Falk J."/>
            <person name="Farina A."/>
            <person name="Faro S."/>
            <person name="Ferguson D."/>
            <person name="Fisher S."/>
            <person name="Foley C.D."/>
            <person name="Franke A."/>
            <person name="Friedrich D."/>
            <person name="Gadbois L."/>
            <person name="Gearin G."/>
            <person name="Gearin C.R."/>
            <person name="Giannoukos G."/>
            <person name="Goode T."/>
            <person name="Graham J."/>
            <person name="Grandbois E."/>
            <person name="Grewal S."/>
            <person name="Gyaltsen K."/>
            <person name="Hafez N."/>
            <person name="Hagos B."/>
            <person name="Hall J."/>
            <person name="Henson C."/>
            <person name="Hollinger A."/>
            <person name="Honan T."/>
            <person name="Huard M.D."/>
            <person name="Hughes L."/>
            <person name="Hurhula B."/>
            <person name="Husby M.E."/>
            <person name="Kamat A."/>
            <person name="Kanga B."/>
            <person name="Kashin S."/>
            <person name="Khazanovich D."/>
            <person name="Kisner P."/>
            <person name="Lance K."/>
            <person name="Lara M."/>
            <person name="Lee W."/>
            <person name="Lennon N."/>
            <person name="Letendre F."/>
            <person name="LeVine R."/>
            <person name="Lipovsky A."/>
            <person name="Liu X."/>
            <person name="Liu J."/>
            <person name="Liu S."/>
            <person name="Lokyitsang T."/>
            <person name="Lokyitsang Y."/>
            <person name="Lubonja R."/>
            <person name="Lui A."/>
            <person name="MacDonald P."/>
            <person name="Magnisalis V."/>
            <person name="Maru K."/>
            <person name="Matthews C."/>
            <person name="McCusker W."/>
            <person name="McDonough S."/>
            <person name="Mehta T."/>
            <person name="Meldrim J."/>
            <person name="Meneus L."/>
            <person name="Mihai O."/>
            <person name="Mihalev A."/>
            <person name="Mihova T."/>
            <person name="Mittelman R."/>
            <person name="Mlenga V."/>
            <person name="Montmayeur A."/>
            <person name="Mulrain L."/>
            <person name="Navidi A."/>
            <person name="Naylor J."/>
            <person name="Negash T."/>
            <person name="Nguyen T."/>
            <person name="Nguyen N."/>
            <person name="Nicol R."/>
            <person name="Norbu C."/>
            <person name="Norbu N."/>
            <person name="Novod N."/>
            <person name="O'Neill B."/>
            <person name="Osman S."/>
            <person name="Markiewicz E."/>
            <person name="Oyono O.L."/>
            <person name="Patti C."/>
            <person name="Phunkhang P."/>
            <person name="Pierre F."/>
            <person name="Priest M."/>
            <person name="Raghuraman S."/>
            <person name="Rege F."/>
            <person name="Reyes R."/>
            <person name="Rise C."/>
            <person name="Rogov P."/>
            <person name="Ross K."/>
            <person name="Ryan E."/>
            <person name="Settipalli S."/>
            <person name="Shea T."/>
            <person name="Sherpa N."/>
            <person name="Shi L."/>
            <person name="Shih D."/>
            <person name="Sparrow T."/>
            <person name="Spaulding J."/>
            <person name="Stalker J."/>
            <person name="Stange-Thomann N."/>
            <person name="Stavropoulos S."/>
            <person name="Stone C."/>
            <person name="Strader C."/>
            <person name="Tesfaye S."/>
            <person name="Thomson T."/>
            <person name="Thoulutsang Y."/>
            <person name="Thoulutsang D."/>
            <person name="Topham K."/>
            <person name="Topping I."/>
            <person name="Tsamla T."/>
            <person name="Vassiliev H."/>
            <person name="Vo A."/>
            <person name="Wangchuk T."/>
            <person name="Wangdi T."/>
            <person name="Weiand M."/>
            <person name="Wilkinson J."/>
            <person name="Wilson A."/>
            <person name="Yadav S."/>
            <person name="Young G."/>
            <person name="Yu Q."/>
            <person name="Zembek L."/>
            <person name="Zhong D."/>
            <person name="Zimmer A."/>
            <person name="Zwirko Z."/>
            <person name="Jaffe D.B."/>
            <person name="Alvarez P."/>
            <person name="Brockman W."/>
            <person name="Butler J."/>
            <person name="Chin C."/>
            <person name="Gnerre S."/>
            <person name="Grabherr M."/>
            <person name="Kleber M."/>
            <person name="Mauceli E."/>
            <person name="MacCallum I."/>
        </authorList>
    </citation>
    <scope>NUCLEOTIDE SEQUENCE [LARGE SCALE GENOMIC DNA]</scope>
    <source>
        <strain evidence="3">white501</strain>
    </source>
</reference>
<dbReference type="EMBL" id="CM000361">
    <property type="protein sequence ID" value="EDX04444.1"/>
    <property type="molecule type" value="Genomic_DNA"/>
</dbReference>
<feature type="region of interest" description="Disordered" evidence="1">
    <location>
        <begin position="1"/>
        <end position="41"/>
    </location>
</feature>
<accession>B4Q8C2</accession>
<evidence type="ECO:0000256" key="1">
    <source>
        <dbReference type="SAM" id="MobiDB-lite"/>
    </source>
</evidence>
<sequence>MQTQGTGDGHHESGFRIQDSGTGSSERRTETDAEVAGQPEKYLRHEASFHIVDGIMQFPECPS</sequence>
<evidence type="ECO:0000313" key="3">
    <source>
        <dbReference type="Proteomes" id="UP000000304"/>
    </source>
</evidence>
<protein>
    <submittedName>
        <fullName evidence="2">GD22309</fullName>
    </submittedName>
</protein>
<proteinExistence type="predicted"/>
<name>B4Q8C2_DROSI</name>
<keyword evidence="3" id="KW-1185">Reference proteome</keyword>
<organism evidence="2 3">
    <name type="scientific">Drosophila simulans</name>
    <name type="common">Fruit fly</name>
    <dbReference type="NCBI Taxonomy" id="7240"/>
    <lineage>
        <taxon>Eukaryota</taxon>
        <taxon>Metazoa</taxon>
        <taxon>Ecdysozoa</taxon>
        <taxon>Arthropoda</taxon>
        <taxon>Hexapoda</taxon>
        <taxon>Insecta</taxon>
        <taxon>Pterygota</taxon>
        <taxon>Neoptera</taxon>
        <taxon>Endopterygota</taxon>
        <taxon>Diptera</taxon>
        <taxon>Brachycera</taxon>
        <taxon>Muscomorpha</taxon>
        <taxon>Ephydroidea</taxon>
        <taxon>Drosophilidae</taxon>
        <taxon>Drosophila</taxon>
        <taxon>Sophophora</taxon>
    </lineage>
</organism>
<evidence type="ECO:0000313" key="2">
    <source>
        <dbReference type="EMBL" id="EDX04444.1"/>
    </source>
</evidence>
<dbReference type="HOGENOM" id="CLU_2888163_0_0_1"/>
<gene>
    <name evidence="2" type="primary">Dsim\GD22309</name>
    <name evidence="2" type="ORF">Dsim_GD22309</name>
</gene>